<dbReference type="Proteomes" id="UP000342300">
    <property type="component" value="Unassembled WGS sequence"/>
</dbReference>
<dbReference type="PANTHER" id="PTHR38342:SF2">
    <property type="entry name" value="INNER MEMBRANE OR EXPORTED"/>
    <property type="match status" value="1"/>
</dbReference>
<accession>A0A6A7RS10</accession>
<dbReference type="Pfam" id="PF03625">
    <property type="entry name" value="DUF302"/>
    <property type="match status" value="1"/>
</dbReference>
<dbReference type="SUPFAM" id="SSF103247">
    <property type="entry name" value="TT1751-like"/>
    <property type="match status" value="1"/>
</dbReference>
<evidence type="ECO:0000313" key="3">
    <source>
        <dbReference type="Proteomes" id="UP000342300"/>
    </source>
</evidence>
<proteinExistence type="predicted"/>
<dbReference type="AlphaFoldDB" id="A0A6A7RS10"/>
<dbReference type="PANTHER" id="PTHR38342">
    <property type="entry name" value="SLR5037 PROTEIN"/>
    <property type="match status" value="1"/>
</dbReference>
<dbReference type="InterPro" id="IPR035923">
    <property type="entry name" value="TT1751-like_sf"/>
</dbReference>
<protein>
    <recommendedName>
        <fullName evidence="1">DUF302 domain-containing protein</fullName>
    </recommendedName>
</protein>
<organism evidence="2 3">
    <name type="scientific">Candidatus Accumulibacter phosphatis</name>
    <dbReference type="NCBI Taxonomy" id="327160"/>
    <lineage>
        <taxon>Bacteria</taxon>
        <taxon>Pseudomonadati</taxon>
        <taxon>Pseudomonadota</taxon>
        <taxon>Betaproteobacteria</taxon>
        <taxon>Candidatus Accumulibacter</taxon>
    </lineage>
</organism>
<evidence type="ECO:0000313" key="2">
    <source>
        <dbReference type="EMBL" id="MQM30353.1"/>
    </source>
</evidence>
<reference evidence="2 3" key="1">
    <citation type="submission" date="2017-09" db="EMBL/GenBank/DDBJ databases">
        <title>Metagenomic Analysis Reveals Denitrifying Candidatus Accumulibacter and Flanking Population as a Source of N2O.</title>
        <authorList>
            <person name="Gao H."/>
            <person name="Mao Y."/>
            <person name="Zhao X."/>
            <person name="Liu W.-T."/>
            <person name="Zhang T."/>
            <person name="Wells G."/>
        </authorList>
    </citation>
    <scope>NUCLEOTIDE SEQUENCE [LARGE SCALE GENOMIC DNA]</scope>
    <source>
        <strain evidence="2">CANDO_2_IC</strain>
    </source>
</reference>
<dbReference type="InterPro" id="IPR005180">
    <property type="entry name" value="DUF302"/>
</dbReference>
<dbReference type="CDD" id="cd14797">
    <property type="entry name" value="DUF302"/>
    <property type="match status" value="1"/>
</dbReference>
<evidence type="ECO:0000259" key="1">
    <source>
        <dbReference type="Pfam" id="PF03625"/>
    </source>
</evidence>
<dbReference type="EMBL" id="PDHS01000158">
    <property type="protein sequence ID" value="MQM30353.1"/>
    <property type="molecule type" value="Genomic_DNA"/>
</dbReference>
<gene>
    <name evidence="2" type="ORF">CRU78_07350</name>
</gene>
<sequence>MFDLSPLTLTLLRHRMRIVVVTLAALLAVAGLARASDGAPYPGTLSIASPHSFADTVSRLESATEMNHMGLVAKASASAGAAARGEKIAGNAVLMVFRNDYAVRMLAASVAAGIEAPIRLYVSEGRDGKVAITYRTPSSLFAPYRSAELDVLARELDPVFARIVGEAVAK</sequence>
<dbReference type="Gene3D" id="3.30.310.70">
    <property type="entry name" value="TT1751-like domain"/>
    <property type="match status" value="1"/>
</dbReference>
<comment type="caution">
    <text evidence="2">The sequence shown here is derived from an EMBL/GenBank/DDBJ whole genome shotgun (WGS) entry which is preliminary data.</text>
</comment>
<name>A0A6A7RS10_9PROT</name>
<feature type="domain" description="DUF302" evidence="1">
    <location>
        <begin position="78"/>
        <end position="137"/>
    </location>
</feature>